<dbReference type="InterPro" id="IPR029063">
    <property type="entry name" value="SAM-dependent_MTases_sf"/>
</dbReference>
<evidence type="ECO:0000313" key="3">
    <source>
        <dbReference type="Proteomes" id="UP001165122"/>
    </source>
</evidence>
<dbReference type="Pfam" id="PF08241">
    <property type="entry name" value="Methyltransf_11"/>
    <property type="match status" value="1"/>
</dbReference>
<dbReference type="PANTHER" id="PTHR43036:SF2">
    <property type="entry name" value="OS04G0481300 PROTEIN"/>
    <property type="match status" value="1"/>
</dbReference>
<sequence length="296" mass="32713">MKNTPLVCILLCNISSGMRIDFNLPRRSFLATGASITSSMLTTPTATAAARSPPTPKQEEIDKYLKSALPEQLAFEMFDDEADYKFDSLKFRRLDSTEDSLFYDRPKLVEHIDERAVEALTKRNNNLIETTGATKVLDLCASHVSHLKGAPNLEVVGVGMNEDELKLNPVLTKFDVIDLNKKPALPYASNSFDLVLCQLSVDYLTRPIEVFEEVARVLKPGGTFSLSFSNRVFMSKQVAVWSGQDDFNHILTVSGYFAMSARRGGAWDVKGSLNANVLGAGGGDPIYDVVCQKYKL</sequence>
<comment type="caution">
    <text evidence="2">The sequence shown here is derived from an EMBL/GenBank/DDBJ whole genome shotgun (WGS) entry which is preliminary data.</text>
</comment>
<organism evidence="2 3">
    <name type="scientific">Triparma laevis f. longispina</name>
    <dbReference type="NCBI Taxonomy" id="1714387"/>
    <lineage>
        <taxon>Eukaryota</taxon>
        <taxon>Sar</taxon>
        <taxon>Stramenopiles</taxon>
        <taxon>Ochrophyta</taxon>
        <taxon>Bolidophyceae</taxon>
        <taxon>Parmales</taxon>
        <taxon>Triparmaceae</taxon>
        <taxon>Triparma</taxon>
    </lineage>
</organism>
<dbReference type="Gene3D" id="3.40.50.150">
    <property type="entry name" value="Vaccinia Virus protein VP39"/>
    <property type="match status" value="1"/>
</dbReference>
<name>A0A9W7DL09_9STRA</name>
<dbReference type="PANTHER" id="PTHR43036">
    <property type="entry name" value="OSJNBB0011N17.9 PROTEIN"/>
    <property type="match status" value="1"/>
</dbReference>
<feature type="domain" description="Methyltransferase type 11" evidence="1">
    <location>
        <begin position="157"/>
        <end position="225"/>
    </location>
</feature>
<dbReference type="GO" id="GO:0008757">
    <property type="term" value="F:S-adenosylmethionine-dependent methyltransferase activity"/>
    <property type="evidence" value="ECO:0007669"/>
    <property type="project" value="InterPro"/>
</dbReference>
<evidence type="ECO:0000313" key="2">
    <source>
        <dbReference type="EMBL" id="GMH47449.1"/>
    </source>
</evidence>
<dbReference type="Proteomes" id="UP001165122">
    <property type="component" value="Unassembled WGS sequence"/>
</dbReference>
<evidence type="ECO:0000259" key="1">
    <source>
        <dbReference type="Pfam" id="PF08241"/>
    </source>
</evidence>
<dbReference type="AlphaFoldDB" id="A0A9W7DL09"/>
<dbReference type="EMBL" id="BRXW01000356">
    <property type="protein sequence ID" value="GMH47449.1"/>
    <property type="molecule type" value="Genomic_DNA"/>
</dbReference>
<proteinExistence type="predicted"/>
<accession>A0A9W7DL09</accession>
<dbReference type="InterPro" id="IPR013216">
    <property type="entry name" value="Methyltransf_11"/>
</dbReference>
<gene>
    <name evidence="2" type="ORF">TrLO_g2706</name>
</gene>
<protein>
    <recommendedName>
        <fullName evidence="1">Methyltransferase type 11 domain-containing protein</fullName>
    </recommendedName>
</protein>
<keyword evidence="3" id="KW-1185">Reference proteome</keyword>
<reference evidence="3" key="1">
    <citation type="journal article" date="2023" name="Commun. Biol.">
        <title>Genome analysis of Parmales, the sister group of diatoms, reveals the evolutionary specialization of diatoms from phago-mixotrophs to photoautotrophs.</title>
        <authorList>
            <person name="Ban H."/>
            <person name="Sato S."/>
            <person name="Yoshikawa S."/>
            <person name="Yamada K."/>
            <person name="Nakamura Y."/>
            <person name="Ichinomiya M."/>
            <person name="Sato N."/>
            <person name="Blanc-Mathieu R."/>
            <person name="Endo H."/>
            <person name="Kuwata A."/>
            <person name="Ogata H."/>
        </authorList>
    </citation>
    <scope>NUCLEOTIDE SEQUENCE [LARGE SCALE GENOMIC DNA]</scope>
    <source>
        <strain evidence="3">NIES 3700</strain>
    </source>
</reference>
<dbReference type="OrthoDB" id="2013972at2759"/>
<dbReference type="CDD" id="cd02440">
    <property type="entry name" value="AdoMet_MTases"/>
    <property type="match status" value="1"/>
</dbReference>
<dbReference type="SUPFAM" id="SSF53335">
    <property type="entry name" value="S-adenosyl-L-methionine-dependent methyltransferases"/>
    <property type="match status" value="1"/>
</dbReference>